<keyword evidence="16" id="KW-0675">Receptor</keyword>
<dbReference type="Pfam" id="PF07715">
    <property type="entry name" value="Plug"/>
    <property type="match status" value="1"/>
</dbReference>
<dbReference type="Pfam" id="PF00593">
    <property type="entry name" value="TonB_dep_Rec_b-barrel"/>
    <property type="match status" value="1"/>
</dbReference>
<keyword evidence="6" id="KW-0732">Signal</keyword>
<evidence type="ECO:0000256" key="10">
    <source>
        <dbReference type="ARBA" id="ARBA00023136"/>
    </source>
</evidence>
<evidence type="ECO:0000256" key="7">
    <source>
        <dbReference type="ARBA" id="ARBA00023004"/>
    </source>
</evidence>
<dbReference type="Gene3D" id="2.40.170.20">
    <property type="entry name" value="TonB-dependent receptor, beta-barrel domain"/>
    <property type="match status" value="1"/>
</dbReference>
<dbReference type="AlphaFoldDB" id="A0A444WI01"/>
<evidence type="ECO:0000256" key="3">
    <source>
        <dbReference type="ARBA" id="ARBA00022452"/>
    </source>
</evidence>
<evidence type="ECO:0000313" key="16">
    <source>
        <dbReference type="EMBL" id="RYJ45499.1"/>
    </source>
</evidence>
<feature type="domain" description="TonB-dependent receptor-like beta-barrel" evidence="14">
    <location>
        <begin position="229"/>
        <end position="647"/>
    </location>
</feature>
<dbReference type="InterPro" id="IPR037066">
    <property type="entry name" value="Plug_dom_sf"/>
</dbReference>
<organism evidence="16 17">
    <name type="scientific">Flavobacterium beibuense</name>
    <dbReference type="NCBI Taxonomy" id="657326"/>
    <lineage>
        <taxon>Bacteria</taxon>
        <taxon>Pseudomonadati</taxon>
        <taxon>Bacteroidota</taxon>
        <taxon>Flavobacteriia</taxon>
        <taxon>Flavobacteriales</taxon>
        <taxon>Flavobacteriaceae</taxon>
        <taxon>Flavobacterium</taxon>
    </lineage>
</organism>
<keyword evidence="4" id="KW-0410">Iron transport</keyword>
<evidence type="ECO:0000256" key="13">
    <source>
        <dbReference type="RuleBase" id="RU003357"/>
    </source>
</evidence>
<dbReference type="InterPro" id="IPR012910">
    <property type="entry name" value="Plug_dom"/>
</dbReference>
<reference evidence="16 17" key="1">
    <citation type="submission" date="2014-12" db="EMBL/GenBank/DDBJ databases">
        <title>Genome sequence of Flavobacterium beibuense RSKm HC5.</title>
        <authorList>
            <person name="Kim J.F."/>
            <person name="Song J.Y."/>
            <person name="Kwak M.-J."/>
            <person name="Lee S.-W."/>
        </authorList>
    </citation>
    <scope>NUCLEOTIDE SEQUENCE [LARGE SCALE GENOMIC DNA]</scope>
    <source>
        <strain evidence="16 17">RSKm HC5</strain>
    </source>
</reference>
<feature type="domain" description="TonB-dependent receptor plug" evidence="15">
    <location>
        <begin position="43"/>
        <end position="150"/>
    </location>
</feature>
<keyword evidence="3 12" id="KW-1134">Transmembrane beta strand</keyword>
<keyword evidence="7" id="KW-0408">Iron</keyword>
<keyword evidence="11 12" id="KW-0998">Cell outer membrane</keyword>
<comment type="subcellular location">
    <subcellularLocation>
        <location evidence="1 12">Cell outer membrane</location>
        <topology evidence="1 12">Multi-pass membrane protein</topology>
    </subcellularLocation>
</comment>
<evidence type="ECO:0000259" key="15">
    <source>
        <dbReference type="Pfam" id="PF07715"/>
    </source>
</evidence>
<keyword evidence="5 12" id="KW-0812">Transmembrane</keyword>
<name>A0A444WI01_9FLAO</name>
<protein>
    <submittedName>
        <fullName evidence="16">TonB-dependent receptor</fullName>
    </submittedName>
</protein>
<evidence type="ECO:0000256" key="2">
    <source>
        <dbReference type="ARBA" id="ARBA00022448"/>
    </source>
</evidence>
<comment type="similarity">
    <text evidence="12 13">Belongs to the TonB-dependent receptor family.</text>
</comment>
<evidence type="ECO:0000256" key="6">
    <source>
        <dbReference type="ARBA" id="ARBA00022729"/>
    </source>
</evidence>
<dbReference type="InterPro" id="IPR039426">
    <property type="entry name" value="TonB-dep_rcpt-like"/>
</dbReference>
<evidence type="ECO:0000256" key="4">
    <source>
        <dbReference type="ARBA" id="ARBA00022496"/>
    </source>
</evidence>
<evidence type="ECO:0000256" key="1">
    <source>
        <dbReference type="ARBA" id="ARBA00004571"/>
    </source>
</evidence>
<dbReference type="InterPro" id="IPR000531">
    <property type="entry name" value="Beta-barrel_TonB"/>
</dbReference>
<accession>A0A444WI01</accession>
<evidence type="ECO:0000256" key="11">
    <source>
        <dbReference type="ARBA" id="ARBA00023237"/>
    </source>
</evidence>
<dbReference type="InterPro" id="IPR036942">
    <property type="entry name" value="Beta-barrel_TonB_sf"/>
</dbReference>
<keyword evidence="8" id="KW-0406">Ion transport</keyword>
<dbReference type="PANTHER" id="PTHR32552:SF68">
    <property type="entry name" value="FERRICHROME OUTER MEMBRANE TRANSPORTER_PHAGE RECEPTOR"/>
    <property type="match status" value="1"/>
</dbReference>
<evidence type="ECO:0000259" key="14">
    <source>
        <dbReference type="Pfam" id="PF00593"/>
    </source>
</evidence>
<dbReference type="GO" id="GO:0015344">
    <property type="term" value="F:siderophore uptake transmembrane transporter activity"/>
    <property type="evidence" value="ECO:0007669"/>
    <property type="project" value="TreeGrafter"/>
</dbReference>
<evidence type="ECO:0000313" key="17">
    <source>
        <dbReference type="Proteomes" id="UP000289775"/>
    </source>
</evidence>
<sequence>MQKFKFNILLLFTSSLSAQHPLDTLNILKEIVISPYHINDTLLNVPASISVLSSEELQSNNLSDISLVLNKVAGVNMQSGSLNTNRITIRGIGARTPYGTNKIRAFYGSIPLTSGNSETTIEDIDLEILSQAEIIKGPLSSIYGAGLGGAVLFSPKISSYYGNSAVISSTVGSFGMIKNTLTYGYASQKGNINISYHNLSSKGYRENSSYNREGVTLAGELFKAEKTSFTYFGNYTYLKAYIPSSIDKNTFETNPQAASNTWKAAKGYEQYRSYLGGLAFDAKIKNGLTSSTSVFINVKDNYEPRPFDILSQNTTGFGGRTQFNSSFKTGKLSTKIIAGAELFKDGFTGNTFANLYEQNNGNGSLQGEKLSAINQDRFFINAFMQIHIAFTRKLEMHGGINYNKTNFELKNTLQNENEFTQKYNYNAIWSPQIAMLYKPSSSQTLYVSASKGFSLPAIEETLTPEGTINDNIKPESGYNIEIGSKTNLINKKMYLELSVYRMIIKDLLVAQRVDDDRYVGKNAGKTLHEGLEVKLNYITRFGNITLQPYINASIGNYKFKDFNDNGNNYTGNDLTGVPNKNVNTGIDLKTGFGLSFTANYSYTDKMPLNDANTEYNDSFQLINIKASQQINPMKNLYLIFSAGINNLTNTSYASMVLVNATGFGNSAPRFYYPGLPINYYGNLRLNYHF</sequence>
<dbReference type="SUPFAM" id="SSF56935">
    <property type="entry name" value="Porins"/>
    <property type="match status" value="1"/>
</dbReference>
<dbReference type="RefSeq" id="WP_129749283.1">
    <property type="nucleotide sequence ID" value="NZ_JUIW01000001.1"/>
</dbReference>
<keyword evidence="9 13" id="KW-0798">TonB box</keyword>
<dbReference type="PROSITE" id="PS52016">
    <property type="entry name" value="TONB_DEPENDENT_REC_3"/>
    <property type="match status" value="1"/>
</dbReference>
<evidence type="ECO:0000256" key="9">
    <source>
        <dbReference type="ARBA" id="ARBA00023077"/>
    </source>
</evidence>
<dbReference type="PANTHER" id="PTHR32552">
    <property type="entry name" value="FERRICHROME IRON RECEPTOR-RELATED"/>
    <property type="match status" value="1"/>
</dbReference>
<evidence type="ECO:0000256" key="8">
    <source>
        <dbReference type="ARBA" id="ARBA00023065"/>
    </source>
</evidence>
<evidence type="ECO:0000256" key="5">
    <source>
        <dbReference type="ARBA" id="ARBA00022692"/>
    </source>
</evidence>
<keyword evidence="17" id="KW-1185">Reference proteome</keyword>
<comment type="caution">
    <text evidence="16">The sequence shown here is derived from an EMBL/GenBank/DDBJ whole genome shotgun (WGS) entry which is preliminary data.</text>
</comment>
<dbReference type="Gene3D" id="2.170.130.10">
    <property type="entry name" value="TonB-dependent receptor, plug domain"/>
    <property type="match status" value="1"/>
</dbReference>
<keyword evidence="10 12" id="KW-0472">Membrane</keyword>
<gene>
    <name evidence="16" type="ORF">NU09_0091</name>
</gene>
<proteinExistence type="inferred from homology"/>
<keyword evidence="2 12" id="KW-0813">Transport</keyword>
<dbReference type="Proteomes" id="UP000289775">
    <property type="component" value="Unassembled WGS sequence"/>
</dbReference>
<dbReference type="EMBL" id="JUIW01000001">
    <property type="protein sequence ID" value="RYJ45499.1"/>
    <property type="molecule type" value="Genomic_DNA"/>
</dbReference>
<evidence type="ECO:0000256" key="12">
    <source>
        <dbReference type="PROSITE-ProRule" id="PRU01360"/>
    </source>
</evidence>
<dbReference type="OrthoDB" id="9782587at2"/>
<dbReference type="GO" id="GO:0009279">
    <property type="term" value="C:cell outer membrane"/>
    <property type="evidence" value="ECO:0007669"/>
    <property type="project" value="UniProtKB-SubCell"/>
</dbReference>